<dbReference type="Proteomes" id="UP000053226">
    <property type="component" value="Unassembled WGS sequence"/>
</dbReference>
<evidence type="ECO:0000313" key="2">
    <source>
        <dbReference type="Proteomes" id="UP000053226"/>
    </source>
</evidence>
<organism evidence="1 2">
    <name type="scientific">Moellerella wisconsensis ATCC 35017</name>
    <dbReference type="NCBI Taxonomy" id="1354267"/>
    <lineage>
        <taxon>Bacteria</taxon>
        <taxon>Pseudomonadati</taxon>
        <taxon>Pseudomonadota</taxon>
        <taxon>Gammaproteobacteria</taxon>
        <taxon>Enterobacterales</taxon>
        <taxon>Morganellaceae</taxon>
        <taxon>Moellerella</taxon>
    </lineage>
</organism>
<name>A0A0N0I9N6_9GAMM</name>
<evidence type="ECO:0000313" key="1">
    <source>
        <dbReference type="EMBL" id="KPD02210.1"/>
    </source>
</evidence>
<sequence>MKLMSEYDWLSVPLGQSEEVEDDIIQLYSLGMNYANNHSLRKDLSLTLGSPLAVSLPSANWIINCPVRAHLKPKLTQLLTADDQLWAEVGLISIL</sequence>
<accession>A0A0N0I9N6</accession>
<reference evidence="1 2" key="1">
    <citation type="submission" date="2015-07" db="EMBL/GenBank/DDBJ databases">
        <title>ATOL: Assembling a taxonomically balanced genome-scale reconstruction of the evolutionary history of the Enterobacteriaceae.</title>
        <authorList>
            <person name="Plunkett G.III."/>
            <person name="Neeno-Eckwall E.C."/>
            <person name="Glasner J.D."/>
            <person name="Perna N.T."/>
        </authorList>
    </citation>
    <scope>NUCLEOTIDE SEQUENCE [LARGE SCALE GENOMIC DNA]</scope>
    <source>
        <strain evidence="1 2">ATCC 35017</strain>
    </source>
</reference>
<dbReference type="RefSeq" id="WP_053908794.1">
    <property type="nucleotide sequence ID" value="NZ_CAWMUS010000023.1"/>
</dbReference>
<proteinExistence type="predicted"/>
<protein>
    <submittedName>
        <fullName evidence="1">Uncharacterized protein</fullName>
    </submittedName>
</protein>
<dbReference type="EMBL" id="LGAA01000023">
    <property type="protein sequence ID" value="KPD02210.1"/>
    <property type="molecule type" value="Genomic_DNA"/>
</dbReference>
<dbReference type="AlphaFoldDB" id="A0A0N0I9N6"/>
<keyword evidence="2" id="KW-1185">Reference proteome</keyword>
<gene>
    <name evidence="1" type="ORF">M992_2391</name>
</gene>
<comment type="caution">
    <text evidence="1">The sequence shown here is derived from an EMBL/GenBank/DDBJ whole genome shotgun (WGS) entry which is preliminary data.</text>
</comment>